<reference evidence="1 2" key="1">
    <citation type="submission" date="2022-12" db="EMBL/GenBank/DDBJ databases">
        <title>Chitinophagaceae gen. sp. nov., a new member of the family Chitinophagaceae, isolated from soil in a chemical factory.</title>
        <authorList>
            <person name="Ke Z."/>
        </authorList>
    </citation>
    <scope>NUCLEOTIDE SEQUENCE [LARGE SCALE GENOMIC DNA]</scope>
    <source>
        <strain evidence="1 2">LY-5</strain>
    </source>
</reference>
<dbReference type="Proteomes" id="UP001210231">
    <property type="component" value="Unassembled WGS sequence"/>
</dbReference>
<protein>
    <submittedName>
        <fullName evidence="1">Uncharacterized protein</fullName>
    </submittedName>
</protein>
<sequence length="214" mass="24885">MSYIFIKNINNEGYKPTPILAISKEIETLNLADTYGNYGQVIGHYDAADYHFDNSASSAIKDCNFALVDAGLIVNVDEISFVDMGKDTFHVDDLYGANENCDKEKINEFVKTWRKENESLTEVKGFDYWDGHNWKTIITATEFGEPEYEIISEKSEEMNQAIEDCEFIEETHGKKYFQSEHYWIVESAWQGDFEDYQLFPKSDYEELSDIRGRY</sequence>
<evidence type="ECO:0000313" key="2">
    <source>
        <dbReference type="Proteomes" id="UP001210231"/>
    </source>
</evidence>
<proteinExistence type="predicted"/>
<keyword evidence="2" id="KW-1185">Reference proteome</keyword>
<gene>
    <name evidence="1" type="ORF">O3P16_07985</name>
</gene>
<dbReference type="EMBL" id="JAQGEF010000007">
    <property type="protein sequence ID" value="MDA3614744.1"/>
    <property type="molecule type" value="Genomic_DNA"/>
</dbReference>
<comment type="caution">
    <text evidence="1">The sequence shown here is derived from an EMBL/GenBank/DDBJ whole genome shotgun (WGS) entry which is preliminary data.</text>
</comment>
<name>A0ABT4UJH8_9BACT</name>
<organism evidence="1 2">
    <name type="scientific">Polluticaenibacter yanchengensis</name>
    <dbReference type="NCBI Taxonomy" id="3014562"/>
    <lineage>
        <taxon>Bacteria</taxon>
        <taxon>Pseudomonadati</taxon>
        <taxon>Bacteroidota</taxon>
        <taxon>Chitinophagia</taxon>
        <taxon>Chitinophagales</taxon>
        <taxon>Chitinophagaceae</taxon>
        <taxon>Polluticaenibacter</taxon>
    </lineage>
</organism>
<accession>A0ABT4UJH8</accession>
<dbReference type="RefSeq" id="WP_407031069.1">
    <property type="nucleotide sequence ID" value="NZ_JAQGEF010000007.1"/>
</dbReference>
<evidence type="ECO:0000313" key="1">
    <source>
        <dbReference type="EMBL" id="MDA3614744.1"/>
    </source>
</evidence>